<dbReference type="EMBL" id="CP101751">
    <property type="protein sequence ID" value="UUC45127.1"/>
    <property type="molecule type" value="Genomic_DNA"/>
</dbReference>
<dbReference type="RefSeq" id="WP_256550817.1">
    <property type="nucleotide sequence ID" value="NZ_CP101751.1"/>
</dbReference>
<dbReference type="Proteomes" id="UP001059844">
    <property type="component" value="Chromosome"/>
</dbReference>
<evidence type="ECO:0000313" key="3">
    <source>
        <dbReference type="Proteomes" id="UP001059844"/>
    </source>
</evidence>
<protein>
    <recommendedName>
        <fullName evidence="1">DUF6966 domain-containing protein</fullName>
    </recommendedName>
</protein>
<sequence length="90" mass="10496">MTVKDYCIAIQKLLTEVEELNWAKCFENFISELELSEDHSTYRKIIAIYGGMGSFDDLVLYKDGVLCQKENDTLHTLKKELYNKIGNVWQ</sequence>
<reference evidence="2" key="1">
    <citation type="submission" date="2022-07" db="EMBL/GenBank/DDBJ databases">
        <title>Isolation, identification, and degradation of a PFOSA degrading strain from sewage treatment plant.</title>
        <authorList>
            <person name="Zhang L."/>
            <person name="Huo Y."/>
        </authorList>
    </citation>
    <scope>NUCLEOTIDE SEQUENCE</scope>
    <source>
        <strain evidence="2">C1</strain>
    </source>
</reference>
<feature type="domain" description="DUF6966" evidence="1">
    <location>
        <begin position="16"/>
        <end position="67"/>
    </location>
</feature>
<organism evidence="2 3">
    <name type="scientific">Flavobacterium cerinum</name>
    <dbReference type="NCBI Taxonomy" id="2502784"/>
    <lineage>
        <taxon>Bacteria</taxon>
        <taxon>Pseudomonadati</taxon>
        <taxon>Bacteroidota</taxon>
        <taxon>Flavobacteriia</taxon>
        <taxon>Flavobacteriales</taxon>
        <taxon>Flavobacteriaceae</taxon>
        <taxon>Flavobacterium</taxon>
    </lineage>
</organism>
<keyword evidence="3" id="KW-1185">Reference proteome</keyword>
<evidence type="ECO:0000259" key="1">
    <source>
        <dbReference type="Pfam" id="PF22294"/>
    </source>
</evidence>
<evidence type="ECO:0000313" key="2">
    <source>
        <dbReference type="EMBL" id="UUC45127.1"/>
    </source>
</evidence>
<proteinExistence type="predicted"/>
<dbReference type="Pfam" id="PF22294">
    <property type="entry name" value="DUF6966"/>
    <property type="match status" value="1"/>
</dbReference>
<name>A0ABY5ISK4_9FLAO</name>
<gene>
    <name evidence="2" type="ORF">NOX80_16070</name>
</gene>
<dbReference type="InterPro" id="IPR054239">
    <property type="entry name" value="DUF6966"/>
</dbReference>
<accession>A0ABY5ISK4</accession>